<evidence type="ECO:0000313" key="2">
    <source>
        <dbReference type="EMBL" id="EPS39429.1"/>
    </source>
</evidence>
<dbReference type="EMBL" id="AQGS01000471">
    <property type="protein sequence ID" value="EPS39429.1"/>
    <property type="molecule type" value="Genomic_DNA"/>
</dbReference>
<protein>
    <submittedName>
        <fullName evidence="2">Uncharacterized protein</fullName>
    </submittedName>
</protein>
<reference evidence="3" key="2">
    <citation type="submission" date="2013-04" db="EMBL/GenBank/DDBJ databases">
        <title>Genomic mechanisms accounting for the adaptation to parasitism in nematode-trapping fungi.</title>
        <authorList>
            <person name="Ahren D.G."/>
        </authorList>
    </citation>
    <scope>NUCLEOTIDE SEQUENCE [LARGE SCALE GENOMIC DNA]</scope>
    <source>
        <strain evidence="3">CBS 200.50</strain>
    </source>
</reference>
<evidence type="ECO:0000256" key="1">
    <source>
        <dbReference type="SAM" id="MobiDB-lite"/>
    </source>
</evidence>
<dbReference type="Proteomes" id="UP000015100">
    <property type="component" value="Unassembled WGS sequence"/>
</dbReference>
<sequence length="179" mass="20668">MSDYQPLLQGESSNQQRATPSGNSNLAARIVERVQQRLRRYRLIRQQRAAGLSINVNLAASRPESLSPDRNIQRPWTREIRRLLRRLHENDYEQFMVHRAYGYHGMPCPNDTEERFRRAHEIGRLERRWEDSASLIPSANTEDARVIGLGIDGIAELFDTSENINAPSSDATSSYKAWY</sequence>
<comment type="caution">
    <text evidence="2">The sequence shown here is derived from an EMBL/GenBank/DDBJ whole genome shotgun (WGS) entry which is preliminary data.</text>
</comment>
<evidence type="ECO:0000313" key="3">
    <source>
        <dbReference type="Proteomes" id="UP000015100"/>
    </source>
</evidence>
<name>S8A998_DACHA</name>
<keyword evidence="3" id="KW-1185">Reference proteome</keyword>
<feature type="compositionally biased region" description="Polar residues" evidence="1">
    <location>
        <begin position="10"/>
        <end position="25"/>
    </location>
</feature>
<dbReference type="OrthoDB" id="5281582at2759"/>
<reference evidence="2 3" key="1">
    <citation type="journal article" date="2013" name="PLoS Genet.">
        <title>Genomic mechanisms accounting for the adaptation to parasitism in nematode-trapping fungi.</title>
        <authorList>
            <person name="Meerupati T."/>
            <person name="Andersson K.M."/>
            <person name="Friman E."/>
            <person name="Kumar D."/>
            <person name="Tunlid A."/>
            <person name="Ahren D."/>
        </authorList>
    </citation>
    <scope>NUCLEOTIDE SEQUENCE [LARGE SCALE GENOMIC DNA]</scope>
    <source>
        <strain evidence="2 3">CBS 200.50</strain>
    </source>
</reference>
<gene>
    <name evidence="2" type="ORF">H072_6757</name>
</gene>
<dbReference type="OMA" id="RNIQRPW"/>
<dbReference type="AlphaFoldDB" id="S8A998"/>
<organism evidence="2 3">
    <name type="scientific">Dactylellina haptotyla (strain CBS 200.50)</name>
    <name type="common">Nematode-trapping fungus</name>
    <name type="synonym">Monacrosporium haptotylum</name>
    <dbReference type="NCBI Taxonomy" id="1284197"/>
    <lineage>
        <taxon>Eukaryota</taxon>
        <taxon>Fungi</taxon>
        <taxon>Dikarya</taxon>
        <taxon>Ascomycota</taxon>
        <taxon>Pezizomycotina</taxon>
        <taxon>Orbiliomycetes</taxon>
        <taxon>Orbiliales</taxon>
        <taxon>Orbiliaceae</taxon>
        <taxon>Dactylellina</taxon>
    </lineage>
</organism>
<feature type="region of interest" description="Disordered" evidence="1">
    <location>
        <begin position="1"/>
        <end position="25"/>
    </location>
</feature>
<proteinExistence type="predicted"/>
<accession>S8A998</accession>
<dbReference type="HOGENOM" id="CLU_1503383_0_0_1"/>